<evidence type="ECO:0000313" key="9">
    <source>
        <dbReference type="EMBL" id="KAF7777675.1"/>
    </source>
</evidence>
<feature type="transmembrane region" description="Helical" evidence="8">
    <location>
        <begin position="37"/>
        <end position="55"/>
    </location>
</feature>
<dbReference type="SUPFAM" id="SSF48264">
    <property type="entry name" value="Cytochrome P450"/>
    <property type="match status" value="1"/>
</dbReference>
<evidence type="ECO:0000256" key="3">
    <source>
        <dbReference type="ARBA" id="ARBA00022723"/>
    </source>
</evidence>
<dbReference type="PROSITE" id="PS00086">
    <property type="entry name" value="CYTOCHROME_P450"/>
    <property type="match status" value="1"/>
</dbReference>
<keyword evidence="4 7" id="KW-0560">Oxidoreductase</keyword>
<reference evidence="9 10" key="1">
    <citation type="journal article" name="Sci. Rep.">
        <title>Telomere-to-telomere assembled and centromere annotated genomes of the two main subspecies of the button mushroom Agaricus bisporus reveal especially polymorphic chromosome ends.</title>
        <authorList>
            <person name="Sonnenberg A.S.M."/>
            <person name="Sedaghat-Telgerd N."/>
            <person name="Lavrijssen B."/>
            <person name="Ohm R.A."/>
            <person name="Hendrickx P.M."/>
            <person name="Scholtmeijer K."/>
            <person name="Baars J.J.P."/>
            <person name="van Peer A."/>
        </authorList>
    </citation>
    <scope>NUCLEOTIDE SEQUENCE [LARGE SCALE GENOMIC DNA]</scope>
    <source>
        <strain evidence="9 10">H119_p4</strain>
    </source>
</reference>
<evidence type="ECO:0000256" key="5">
    <source>
        <dbReference type="ARBA" id="ARBA00023004"/>
    </source>
</evidence>
<evidence type="ECO:0008006" key="11">
    <source>
        <dbReference type="Google" id="ProtNLM"/>
    </source>
</evidence>
<dbReference type="Pfam" id="PF00067">
    <property type="entry name" value="p450"/>
    <property type="match status" value="1"/>
</dbReference>
<dbReference type="InterPro" id="IPR017972">
    <property type="entry name" value="Cyt_P450_CS"/>
</dbReference>
<dbReference type="GO" id="GO:0020037">
    <property type="term" value="F:heme binding"/>
    <property type="evidence" value="ECO:0007669"/>
    <property type="project" value="InterPro"/>
</dbReference>
<evidence type="ECO:0000256" key="8">
    <source>
        <dbReference type="SAM" id="Phobius"/>
    </source>
</evidence>
<organism evidence="9 10">
    <name type="scientific">Agaricus bisporus var. burnettii</name>
    <dbReference type="NCBI Taxonomy" id="192524"/>
    <lineage>
        <taxon>Eukaryota</taxon>
        <taxon>Fungi</taxon>
        <taxon>Dikarya</taxon>
        <taxon>Basidiomycota</taxon>
        <taxon>Agaricomycotina</taxon>
        <taxon>Agaricomycetes</taxon>
        <taxon>Agaricomycetidae</taxon>
        <taxon>Agaricales</taxon>
        <taxon>Agaricineae</taxon>
        <taxon>Agaricaceae</taxon>
        <taxon>Agaricus</taxon>
    </lineage>
</organism>
<evidence type="ECO:0000313" key="10">
    <source>
        <dbReference type="Proteomes" id="UP000629468"/>
    </source>
</evidence>
<name>A0A8H7F5I7_AGABI</name>
<keyword evidence="8" id="KW-1133">Transmembrane helix</keyword>
<dbReference type="InterPro" id="IPR002403">
    <property type="entry name" value="Cyt_P450_E_grp-IV"/>
</dbReference>
<comment type="cofactor">
    <cofactor evidence="1 6">
        <name>heme</name>
        <dbReference type="ChEBI" id="CHEBI:30413"/>
    </cofactor>
</comment>
<dbReference type="GO" id="GO:0004497">
    <property type="term" value="F:monooxygenase activity"/>
    <property type="evidence" value="ECO:0007669"/>
    <property type="project" value="UniProtKB-KW"/>
</dbReference>
<evidence type="ECO:0000256" key="2">
    <source>
        <dbReference type="ARBA" id="ARBA00010617"/>
    </source>
</evidence>
<dbReference type="PRINTS" id="PR00465">
    <property type="entry name" value="EP450IV"/>
</dbReference>
<comment type="caution">
    <text evidence="9">The sequence shown here is derived from an EMBL/GenBank/DDBJ whole genome shotgun (WGS) entry which is preliminary data.</text>
</comment>
<dbReference type="EMBL" id="JABXXO010000005">
    <property type="protein sequence ID" value="KAF7777675.1"/>
    <property type="molecule type" value="Genomic_DNA"/>
</dbReference>
<sequence length="532" mass="60398">MKRMHDSLDLSRKRVELRIRDGFPPIYPPSAPYSSPIAVRLLGIFVLTYAILKYIRARNSPLNAIPTVGYSGVLTSYITAIQYMVRGREIIQEGYNKYPGRPFKIAAISRWVVVLNGPQLIDEVRQAPEDVLSFDLAIEETTQANFTFGPGLDTHPHHITAISTHINRNMVTKYDDFRDEVLEIFNEKFSDAEDWVGVTAYPTFLRFICRTANRYFVGAPLCRNGDYLSAIEGLTIDVTNSAKIINLFPNFLKPLVGRSLRMVAKRLNAGYRHLAPLVEERLNQAKLDPDASMPNDLITWLMESATHDYHFEVRDMVMRIFIVNFTSIHTSSMAFTQGIYDLAIHPEYVKELREEAESVIGEYGWNKVALQKLRKIDSFLKESHRLNGGTSFVMSRKTLKDWTLSDGTLLPAGTLIGVASDAMSTSELLFQDAGTFKPFRFSDMRDGDDEFDSIKHHLVVLSTDHIIFGHGKRACPGRFFAANGMKTIFTHILLNYDIQLESGSMERPPNIYFGTSSMPNLNAKVMFRKRRA</sequence>
<dbReference type="InterPro" id="IPR036396">
    <property type="entry name" value="Cyt_P450_sf"/>
</dbReference>
<keyword evidence="8" id="KW-0812">Transmembrane</keyword>
<dbReference type="AlphaFoldDB" id="A0A8H7F5I7"/>
<protein>
    <recommendedName>
        <fullName evidence="11">Cytochrome P450</fullName>
    </recommendedName>
</protein>
<dbReference type="GO" id="GO:0016705">
    <property type="term" value="F:oxidoreductase activity, acting on paired donors, with incorporation or reduction of molecular oxygen"/>
    <property type="evidence" value="ECO:0007669"/>
    <property type="project" value="InterPro"/>
</dbReference>
<dbReference type="Gene3D" id="1.10.630.10">
    <property type="entry name" value="Cytochrome P450"/>
    <property type="match status" value="1"/>
</dbReference>
<accession>A0A8H7F5I7</accession>
<dbReference type="GO" id="GO:0005506">
    <property type="term" value="F:iron ion binding"/>
    <property type="evidence" value="ECO:0007669"/>
    <property type="project" value="InterPro"/>
</dbReference>
<keyword evidence="5 6" id="KW-0408">Iron</keyword>
<evidence type="ECO:0000256" key="7">
    <source>
        <dbReference type="RuleBase" id="RU000461"/>
    </source>
</evidence>
<dbReference type="Proteomes" id="UP000629468">
    <property type="component" value="Unassembled WGS sequence"/>
</dbReference>
<evidence type="ECO:0000256" key="4">
    <source>
        <dbReference type="ARBA" id="ARBA00023002"/>
    </source>
</evidence>
<feature type="transmembrane region" description="Helical" evidence="8">
    <location>
        <begin position="67"/>
        <end position="85"/>
    </location>
</feature>
<evidence type="ECO:0000256" key="1">
    <source>
        <dbReference type="ARBA" id="ARBA00001971"/>
    </source>
</evidence>
<keyword evidence="3 6" id="KW-0479">Metal-binding</keyword>
<keyword evidence="8" id="KW-0472">Membrane</keyword>
<dbReference type="CDD" id="cd11041">
    <property type="entry name" value="CYP503A1-like"/>
    <property type="match status" value="1"/>
</dbReference>
<gene>
    <name evidence="9" type="ORF">Agabi119p4_3747</name>
</gene>
<dbReference type="PANTHER" id="PTHR46206">
    <property type="entry name" value="CYTOCHROME P450"/>
    <property type="match status" value="1"/>
</dbReference>
<proteinExistence type="inferred from homology"/>
<evidence type="ECO:0000256" key="6">
    <source>
        <dbReference type="PIRSR" id="PIRSR602403-1"/>
    </source>
</evidence>
<comment type="similarity">
    <text evidence="2 7">Belongs to the cytochrome P450 family.</text>
</comment>
<keyword evidence="6 7" id="KW-0349">Heme</keyword>
<dbReference type="InterPro" id="IPR001128">
    <property type="entry name" value="Cyt_P450"/>
</dbReference>
<keyword evidence="7" id="KW-0503">Monooxygenase</keyword>
<feature type="binding site" description="axial binding residue" evidence="6">
    <location>
        <position position="475"/>
    </location>
    <ligand>
        <name>heme</name>
        <dbReference type="ChEBI" id="CHEBI:30413"/>
    </ligand>
    <ligandPart>
        <name>Fe</name>
        <dbReference type="ChEBI" id="CHEBI:18248"/>
    </ligandPart>
</feature>